<evidence type="ECO:0000259" key="8">
    <source>
        <dbReference type="Pfam" id="PF25145"/>
    </source>
</evidence>
<dbReference type="CDD" id="cd07020">
    <property type="entry name" value="Clp_protease_NfeD_1"/>
    <property type="match status" value="1"/>
</dbReference>
<dbReference type="SUPFAM" id="SSF52096">
    <property type="entry name" value="ClpP/crotonase"/>
    <property type="match status" value="1"/>
</dbReference>
<keyword evidence="2 5" id="KW-0812">Transmembrane</keyword>
<dbReference type="GO" id="GO:0016020">
    <property type="term" value="C:membrane"/>
    <property type="evidence" value="ECO:0007669"/>
    <property type="project" value="UniProtKB-SubCell"/>
</dbReference>
<protein>
    <submittedName>
        <fullName evidence="9">Nodulation efficiency protein NfeD</fullName>
    </submittedName>
</protein>
<dbReference type="OrthoDB" id="9806253at2"/>
<dbReference type="AlphaFoldDB" id="K4LRC1"/>
<dbReference type="Pfam" id="PF01957">
    <property type="entry name" value="NfeD"/>
    <property type="match status" value="1"/>
</dbReference>
<feature type="domain" description="NfeD integral membrane" evidence="7">
    <location>
        <begin position="257"/>
        <end position="374"/>
    </location>
</feature>
<dbReference type="InterPro" id="IPR056739">
    <property type="entry name" value="NfeD_membrane"/>
</dbReference>
<dbReference type="FunFam" id="2.40.50.140:FF:000336">
    <property type="entry name" value="Membrane-bound serine protease"/>
    <property type="match status" value="1"/>
</dbReference>
<feature type="transmembrane region" description="Helical" evidence="5">
    <location>
        <begin position="327"/>
        <end position="345"/>
    </location>
</feature>
<evidence type="ECO:0000256" key="2">
    <source>
        <dbReference type="ARBA" id="ARBA00022692"/>
    </source>
</evidence>
<dbReference type="HOGENOM" id="CLU_024619_1_0_9"/>
<dbReference type="Gene3D" id="2.40.50.140">
    <property type="entry name" value="Nucleic acid-binding proteins"/>
    <property type="match status" value="1"/>
</dbReference>
<proteinExistence type="predicted"/>
<dbReference type="RefSeq" id="WP_015049562.1">
    <property type="nucleotide sequence ID" value="NC_018870.1"/>
</dbReference>
<keyword evidence="10" id="KW-1185">Reference proteome</keyword>
<feature type="transmembrane region" description="Helical" evidence="5">
    <location>
        <begin position="249"/>
        <end position="271"/>
    </location>
</feature>
<evidence type="ECO:0000313" key="10">
    <source>
        <dbReference type="Proteomes" id="UP000000467"/>
    </source>
</evidence>
<dbReference type="Pfam" id="PF25145">
    <property type="entry name" value="NfeD1b_N"/>
    <property type="match status" value="1"/>
</dbReference>
<evidence type="ECO:0000256" key="1">
    <source>
        <dbReference type="ARBA" id="ARBA00004141"/>
    </source>
</evidence>
<accession>K4LRC1</accession>
<gene>
    <name evidence="9" type="primary">nfeD</name>
    <name evidence="9" type="ordered locus">Tph_c03970</name>
</gene>
<dbReference type="KEGG" id="tpz:Tph_c03970"/>
<evidence type="ECO:0000256" key="3">
    <source>
        <dbReference type="ARBA" id="ARBA00022989"/>
    </source>
</evidence>
<dbReference type="Proteomes" id="UP000000467">
    <property type="component" value="Chromosome"/>
</dbReference>
<dbReference type="InterPro" id="IPR052165">
    <property type="entry name" value="Membrane_assoc_protease"/>
</dbReference>
<dbReference type="Gene3D" id="3.90.226.10">
    <property type="entry name" value="2-enoyl-CoA Hydratase, Chain A, domain 1"/>
    <property type="match status" value="1"/>
</dbReference>
<evidence type="ECO:0000259" key="6">
    <source>
        <dbReference type="Pfam" id="PF01957"/>
    </source>
</evidence>
<dbReference type="Pfam" id="PF24961">
    <property type="entry name" value="NfeD_membrane"/>
    <property type="match status" value="1"/>
</dbReference>
<feature type="domain" description="NfeD1b N-terminal" evidence="8">
    <location>
        <begin position="56"/>
        <end position="210"/>
    </location>
</feature>
<evidence type="ECO:0000256" key="5">
    <source>
        <dbReference type="SAM" id="Phobius"/>
    </source>
</evidence>
<comment type="subcellular location">
    <subcellularLocation>
        <location evidence="1">Membrane</location>
        <topology evidence="1">Multi-pass membrane protein</topology>
    </subcellularLocation>
</comment>
<evidence type="ECO:0000256" key="4">
    <source>
        <dbReference type="ARBA" id="ARBA00023136"/>
    </source>
</evidence>
<dbReference type="SUPFAM" id="SSF141322">
    <property type="entry name" value="NfeD domain-like"/>
    <property type="match status" value="1"/>
</dbReference>
<dbReference type="STRING" id="1089553.Tph_c03970"/>
<evidence type="ECO:0000259" key="7">
    <source>
        <dbReference type="Pfam" id="PF24961"/>
    </source>
</evidence>
<keyword evidence="4 5" id="KW-0472">Membrane</keyword>
<dbReference type="InterPro" id="IPR012340">
    <property type="entry name" value="NA-bd_OB-fold"/>
</dbReference>
<dbReference type="InterPro" id="IPR002810">
    <property type="entry name" value="NfeD-like_C"/>
</dbReference>
<dbReference type="PANTHER" id="PTHR33507:SF4">
    <property type="entry name" value="NODULATION COMPETITIVENESS PROTEIN NFED"/>
    <property type="match status" value="1"/>
</dbReference>
<sequence>MNDLRAAKRGAALLGSILLLALLLNLGTPLPSVRAVEGNPPVVVAGYDGAVVPITAKYLERVIRHAENLGATACVIQLSTPGGLYTTTQEIVTTILNARVPVIVYVSPAGGWAGSAGTFITISAHVAAMAPGSRIGAAHPVGIGPSDGQQQDIPSQKITEDAAAWARSIAQLRGKNADAVEQAVRESKSYSDAEALKLNLIDLRAQDLEDLLRQLDGKTVTLSSGARVELRTKGAPIVNLSMNPVEKTLLALSNPDLAYILMTVGMAGLMVEIYNPGLIFPGVAGAISLLLGLYSLGTLDAYWGGVLLIILAFGLFIAEAFVPSHGILGAGGVISFVTGSLLLFSGGPPGIGINISLIVTTALVFAALVALLVTAVVRGQKRAVTTGSEGLIGRMGTARSDLLPEGLVFVEGELWRAVSEEGPIKAGEKVVITAMEGLNLRVRRA</sequence>
<dbReference type="InterPro" id="IPR029045">
    <property type="entry name" value="ClpP/crotonase-like_dom_sf"/>
</dbReference>
<dbReference type="PANTHER" id="PTHR33507">
    <property type="entry name" value="INNER MEMBRANE PROTEIN YBBJ"/>
    <property type="match status" value="1"/>
</dbReference>
<evidence type="ECO:0000313" key="9">
    <source>
        <dbReference type="EMBL" id="AFV10644.1"/>
    </source>
</evidence>
<reference evidence="9 10" key="1">
    <citation type="journal article" date="2012" name="BMC Genomics">
        <title>Genome-guided analysis of physiological and morphological traits of the fermentative acetate oxidizer Thermacetogenium phaeum.</title>
        <authorList>
            <person name="Oehler D."/>
            <person name="Poehlein A."/>
            <person name="Leimbach A."/>
            <person name="Muller N."/>
            <person name="Daniel R."/>
            <person name="Gottschalk G."/>
            <person name="Schink B."/>
        </authorList>
    </citation>
    <scope>NUCLEOTIDE SEQUENCE [LARGE SCALE GENOMIC DNA]</scope>
    <source>
        <strain evidence="10">ATCC BAA-254 / DSM 26808 / PB</strain>
    </source>
</reference>
<feature type="domain" description="NfeD-like C-terminal" evidence="6">
    <location>
        <begin position="389"/>
        <end position="444"/>
    </location>
</feature>
<keyword evidence="3 5" id="KW-1133">Transmembrane helix</keyword>
<feature type="transmembrane region" description="Helical" evidence="5">
    <location>
        <begin position="351"/>
        <end position="373"/>
    </location>
</feature>
<feature type="transmembrane region" description="Helical" evidence="5">
    <location>
        <begin position="302"/>
        <end position="322"/>
    </location>
</feature>
<dbReference type="InterPro" id="IPR056738">
    <property type="entry name" value="NfeD1b_N"/>
</dbReference>
<name>K4LRC1_THEPS</name>
<organism evidence="9 10">
    <name type="scientific">Thermacetogenium phaeum (strain ATCC BAA-254 / DSM 26808 / PB)</name>
    <dbReference type="NCBI Taxonomy" id="1089553"/>
    <lineage>
        <taxon>Bacteria</taxon>
        <taxon>Bacillati</taxon>
        <taxon>Bacillota</taxon>
        <taxon>Clostridia</taxon>
        <taxon>Thermoanaerobacterales</taxon>
        <taxon>Thermoanaerobacteraceae</taxon>
        <taxon>Thermacetogenium</taxon>
    </lineage>
</organism>
<dbReference type="EMBL" id="CP003732">
    <property type="protein sequence ID" value="AFV10644.1"/>
    <property type="molecule type" value="Genomic_DNA"/>
</dbReference>
<dbReference type="eggNOG" id="COG1030">
    <property type="taxonomic scope" value="Bacteria"/>
</dbReference>